<feature type="signal peptide" evidence="2">
    <location>
        <begin position="1"/>
        <end position="20"/>
    </location>
</feature>
<feature type="compositionally biased region" description="Basic and acidic residues" evidence="1">
    <location>
        <begin position="332"/>
        <end position="348"/>
    </location>
</feature>
<evidence type="ECO:0000256" key="1">
    <source>
        <dbReference type="SAM" id="MobiDB-lite"/>
    </source>
</evidence>
<dbReference type="AlphaFoldDB" id="A0A136J421"/>
<sequence length="356" mass="40541">MHFTNAAKAVFFIINHVVAAHVPHDAEALYRRVHNARGATDEEFNAYGVKVTPRSTDQHGGALGADNLLFMRQSCEPKCRRKCPRKTFFIDPGNCRRCLPCPPKTTADPTYRSCIPEKMSKEEKEKRFPEKKKEKKQKWKKDKFDTKKPEKKNVYEEREKRNKVRRLGRCLTIVPLVMGAKAAEEFGSEFFDEDYLDSLALLDLWPADEQIDPWLDEKSDDLFESDWYLDLWVNYANAQPQKRSPGNESEEFQPRDPTVPEAAEENTELAVRDHDLHKRFFWLALIPIATAAVSAGARVGARVAAAAAKGAVNVSKYTMKIAKGGSSKRSKKEKDDAASKVSKHDKWRQCLRKSGP</sequence>
<gene>
    <name evidence="3" type="ORF">Micbo1qcDRAFT_203888</name>
</gene>
<organism evidence="3 4">
    <name type="scientific">Microdochium bolleyi</name>
    <dbReference type="NCBI Taxonomy" id="196109"/>
    <lineage>
        <taxon>Eukaryota</taxon>
        <taxon>Fungi</taxon>
        <taxon>Dikarya</taxon>
        <taxon>Ascomycota</taxon>
        <taxon>Pezizomycotina</taxon>
        <taxon>Sordariomycetes</taxon>
        <taxon>Xylariomycetidae</taxon>
        <taxon>Xylariales</taxon>
        <taxon>Microdochiaceae</taxon>
        <taxon>Microdochium</taxon>
    </lineage>
</organism>
<evidence type="ECO:0000256" key="2">
    <source>
        <dbReference type="SAM" id="SignalP"/>
    </source>
</evidence>
<dbReference type="EMBL" id="KQ964249">
    <property type="protein sequence ID" value="KXJ91839.1"/>
    <property type="molecule type" value="Genomic_DNA"/>
</dbReference>
<feature type="compositionally biased region" description="Basic and acidic residues" evidence="1">
    <location>
        <begin position="122"/>
        <end position="132"/>
    </location>
</feature>
<keyword evidence="2" id="KW-0732">Signal</keyword>
<name>A0A136J421_9PEZI</name>
<feature type="region of interest" description="Disordered" evidence="1">
    <location>
        <begin position="122"/>
        <end position="145"/>
    </location>
</feature>
<proteinExistence type="predicted"/>
<reference evidence="4" key="1">
    <citation type="submission" date="2016-02" db="EMBL/GenBank/DDBJ databases">
        <title>Draft genome sequence of Microdochium bolleyi, a fungal endophyte of beachgrass.</title>
        <authorList>
            <consortium name="DOE Joint Genome Institute"/>
            <person name="David A.S."/>
            <person name="May G."/>
            <person name="Haridas S."/>
            <person name="Lim J."/>
            <person name="Wang M."/>
            <person name="Labutti K."/>
            <person name="Lipzen A."/>
            <person name="Barry K."/>
            <person name="Grigoriev I.V."/>
        </authorList>
    </citation>
    <scope>NUCLEOTIDE SEQUENCE [LARGE SCALE GENOMIC DNA]</scope>
    <source>
        <strain evidence="4">J235TASD1</strain>
    </source>
</reference>
<dbReference type="OrthoDB" id="4174013at2759"/>
<evidence type="ECO:0000313" key="4">
    <source>
        <dbReference type="Proteomes" id="UP000070501"/>
    </source>
</evidence>
<feature type="region of interest" description="Disordered" evidence="1">
    <location>
        <begin position="322"/>
        <end position="356"/>
    </location>
</feature>
<feature type="region of interest" description="Disordered" evidence="1">
    <location>
        <begin position="239"/>
        <end position="265"/>
    </location>
</feature>
<dbReference type="Proteomes" id="UP000070501">
    <property type="component" value="Unassembled WGS sequence"/>
</dbReference>
<evidence type="ECO:0000313" key="3">
    <source>
        <dbReference type="EMBL" id="KXJ91839.1"/>
    </source>
</evidence>
<protein>
    <submittedName>
        <fullName evidence="3">Uncharacterized protein</fullName>
    </submittedName>
</protein>
<feature type="chain" id="PRO_5007293446" evidence="2">
    <location>
        <begin position="21"/>
        <end position="356"/>
    </location>
</feature>
<accession>A0A136J421</accession>
<keyword evidence="4" id="KW-1185">Reference proteome</keyword>
<dbReference type="InParanoid" id="A0A136J421"/>